<comment type="similarity">
    <text evidence="2 8">Belongs to the zinc-containing alcohol dehydrogenase family.</text>
</comment>
<feature type="domain" description="Enoyl reductase (ER)" evidence="9">
    <location>
        <begin position="14"/>
        <end position="338"/>
    </location>
</feature>
<comment type="cofactor">
    <cofactor evidence="1 8">
        <name>Zn(2+)</name>
        <dbReference type="ChEBI" id="CHEBI:29105"/>
    </cofactor>
</comment>
<dbReference type="InterPro" id="IPR020843">
    <property type="entry name" value="ER"/>
</dbReference>
<evidence type="ECO:0000313" key="10">
    <source>
        <dbReference type="EMBL" id="GMM50284.1"/>
    </source>
</evidence>
<dbReference type="SUPFAM" id="SSF51735">
    <property type="entry name" value="NAD(P)-binding Rossmann-fold domains"/>
    <property type="match status" value="1"/>
</dbReference>
<dbReference type="SUPFAM" id="SSF50129">
    <property type="entry name" value="GroES-like"/>
    <property type="match status" value="1"/>
</dbReference>
<dbReference type="InterPro" id="IPR011032">
    <property type="entry name" value="GroES-like_sf"/>
</dbReference>
<reference evidence="10 11" key="1">
    <citation type="journal article" date="2023" name="Elife">
        <title>Identification of key yeast species and microbe-microbe interactions impacting larval growth of Drosophila in the wild.</title>
        <authorList>
            <person name="Mure A."/>
            <person name="Sugiura Y."/>
            <person name="Maeda R."/>
            <person name="Honda K."/>
            <person name="Sakurai N."/>
            <person name="Takahashi Y."/>
            <person name="Watada M."/>
            <person name="Katoh T."/>
            <person name="Gotoh A."/>
            <person name="Gotoh Y."/>
            <person name="Taniguchi I."/>
            <person name="Nakamura K."/>
            <person name="Hayashi T."/>
            <person name="Katayama T."/>
            <person name="Uemura T."/>
            <person name="Hattori Y."/>
        </authorList>
    </citation>
    <scope>NUCLEOTIDE SEQUENCE [LARGE SCALE GENOMIC DNA]</scope>
    <source>
        <strain evidence="10 11">SB-73</strain>
    </source>
</reference>
<keyword evidence="11" id="KW-1185">Reference proteome</keyword>
<dbReference type="Proteomes" id="UP001362899">
    <property type="component" value="Unassembled WGS sequence"/>
</dbReference>
<evidence type="ECO:0000256" key="4">
    <source>
        <dbReference type="ARBA" id="ARBA00022723"/>
    </source>
</evidence>
<name>A0AAV5RID6_STABA</name>
<evidence type="ECO:0000256" key="8">
    <source>
        <dbReference type="RuleBase" id="RU361277"/>
    </source>
</evidence>
<keyword evidence="4 8" id="KW-0479">Metal-binding</keyword>
<dbReference type="PANTHER" id="PTHR42940">
    <property type="entry name" value="ALCOHOL DEHYDROGENASE 1-RELATED"/>
    <property type="match status" value="1"/>
</dbReference>
<keyword evidence="5 8" id="KW-0862">Zinc</keyword>
<dbReference type="Pfam" id="PF08240">
    <property type="entry name" value="ADH_N"/>
    <property type="match status" value="1"/>
</dbReference>
<accession>A0AAV5RID6</accession>
<dbReference type="GO" id="GO:0008270">
    <property type="term" value="F:zinc ion binding"/>
    <property type="evidence" value="ECO:0007669"/>
    <property type="project" value="InterPro"/>
</dbReference>
<dbReference type="FunFam" id="3.90.180.10:FF:000002">
    <property type="entry name" value="Alcohol dehydrogenase AdhP"/>
    <property type="match status" value="1"/>
</dbReference>
<protein>
    <recommendedName>
        <fullName evidence="3">alcohol dehydrogenase</fullName>
        <ecNumber evidence="3">1.1.1.1</ecNumber>
    </recommendedName>
</protein>
<dbReference type="Pfam" id="PF00107">
    <property type="entry name" value="ADH_zinc_N"/>
    <property type="match status" value="1"/>
</dbReference>
<dbReference type="InterPro" id="IPR002328">
    <property type="entry name" value="ADH_Zn_CS"/>
</dbReference>
<dbReference type="InterPro" id="IPR036291">
    <property type="entry name" value="NAD(P)-bd_dom_sf"/>
</dbReference>
<keyword evidence="6" id="KW-0560">Oxidoreductase</keyword>
<evidence type="ECO:0000256" key="2">
    <source>
        <dbReference type="ARBA" id="ARBA00008072"/>
    </source>
</evidence>
<gene>
    <name evidence="10" type="ORF">DASB73_012420</name>
</gene>
<proteinExistence type="inferred from homology"/>
<evidence type="ECO:0000256" key="6">
    <source>
        <dbReference type="ARBA" id="ARBA00023002"/>
    </source>
</evidence>
<dbReference type="Gene3D" id="3.90.180.10">
    <property type="entry name" value="Medium-chain alcohol dehydrogenases, catalytic domain"/>
    <property type="match status" value="1"/>
</dbReference>
<dbReference type="Gene3D" id="3.40.50.720">
    <property type="entry name" value="NAD(P)-binding Rossmann-like Domain"/>
    <property type="match status" value="1"/>
</dbReference>
<dbReference type="EMBL" id="BTGC01000003">
    <property type="protein sequence ID" value="GMM50284.1"/>
    <property type="molecule type" value="Genomic_DNA"/>
</dbReference>
<evidence type="ECO:0000259" key="9">
    <source>
        <dbReference type="SMART" id="SM00829"/>
    </source>
</evidence>
<dbReference type="PROSITE" id="PS00059">
    <property type="entry name" value="ADH_ZINC"/>
    <property type="match status" value="1"/>
</dbReference>
<sequence length="342" mass="36527">MSSTMKAAVVTQFGKPLEVKQIPIPKPGPKEILVRIAYTGICGTDHHAWKGDWPVKPTLPFTPGHEGVGRIVEAGAEVQHVKVGDLVGIPWLYSACGDCEYCYSGWETLCSEQKNAGYSVNGTLAEYCIANPDYVARVPEGVDLPHVAPVLCAGLTVYKGLKVTDAKAGNWVLISGLGGLGQLGIQFAKAMGFNVIGVDIDDQKVEHAKRLGATYAYNAIKTDVAKTIQDTVGGVHGCIVTAVSNVAFSQALGAVRRRGTMSLIGLPSGDFPLDIISTVMKGITIRGSIVGTRMDMIEALGFFERGQIHNDIEIDELDNVNAVMTLMDQGKLPGRVVFDLSK</sequence>
<evidence type="ECO:0000256" key="7">
    <source>
        <dbReference type="ARBA" id="ARBA00023027"/>
    </source>
</evidence>
<dbReference type="AlphaFoldDB" id="A0AAV5RID6"/>
<dbReference type="CDD" id="cd08297">
    <property type="entry name" value="CAD3"/>
    <property type="match status" value="1"/>
</dbReference>
<dbReference type="FunFam" id="3.40.50.720:FF:000039">
    <property type="entry name" value="Alcohol dehydrogenase AdhP"/>
    <property type="match status" value="1"/>
</dbReference>
<dbReference type="PANTHER" id="PTHR42940:SF8">
    <property type="entry name" value="VACUOLAR PROTEIN SORTING-ASSOCIATED PROTEIN 11"/>
    <property type="match status" value="1"/>
</dbReference>
<evidence type="ECO:0000313" key="11">
    <source>
        <dbReference type="Proteomes" id="UP001362899"/>
    </source>
</evidence>
<keyword evidence="7" id="KW-0520">NAD</keyword>
<dbReference type="InterPro" id="IPR013154">
    <property type="entry name" value="ADH-like_N"/>
</dbReference>
<evidence type="ECO:0000256" key="3">
    <source>
        <dbReference type="ARBA" id="ARBA00013190"/>
    </source>
</evidence>
<dbReference type="InterPro" id="IPR013149">
    <property type="entry name" value="ADH-like_C"/>
</dbReference>
<comment type="caution">
    <text evidence="10">The sequence shown here is derived from an EMBL/GenBank/DDBJ whole genome shotgun (WGS) entry which is preliminary data.</text>
</comment>
<evidence type="ECO:0000256" key="5">
    <source>
        <dbReference type="ARBA" id="ARBA00022833"/>
    </source>
</evidence>
<dbReference type="GO" id="GO:0004022">
    <property type="term" value="F:alcohol dehydrogenase (NAD+) activity"/>
    <property type="evidence" value="ECO:0007669"/>
    <property type="project" value="UniProtKB-EC"/>
</dbReference>
<dbReference type="SMART" id="SM00829">
    <property type="entry name" value="PKS_ER"/>
    <property type="match status" value="1"/>
</dbReference>
<organism evidence="10 11">
    <name type="scientific">Starmerella bacillaris</name>
    <name type="common">Yeast</name>
    <name type="synonym">Candida zemplinina</name>
    <dbReference type="NCBI Taxonomy" id="1247836"/>
    <lineage>
        <taxon>Eukaryota</taxon>
        <taxon>Fungi</taxon>
        <taxon>Dikarya</taxon>
        <taxon>Ascomycota</taxon>
        <taxon>Saccharomycotina</taxon>
        <taxon>Dipodascomycetes</taxon>
        <taxon>Dipodascales</taxon>
        <taxon>Trichomonascaceae</taxon>
        <taxon>Starmerella</taxon>
    </lineage>
</organism>
<dbReference type="EC" id="1.1.1.1" evidence="3"/>
<evidence type="ECO:0000256" key="1">
    <source>
        <dbReference type="ARBA" id="ARBA00001947"/>
    </source>
</evidence>